<dbReference type="NCBIfam" id="TIGR01444">
    <property type="entry name" value="fkbM_fam"/>
    <property type="match status" value="1"/>
</dbReference>
<dbReference type="Gene3D" id="3.40.50.150">
    <property type="entry name" value="Vaccinia Virus protein VP39"/>
    <property type="match status" value="1"/>
</dbReference>
<comment type="caution">
    <text evidence="2">The sequence shown here is derived from an EMBL/GenBank/DDBJ whole genome shotgun (WGS) entry which is preliminary data.</text>
</comment>
<evidence type="ECO:0000259" key="1">
    <source>
        <dbReference type="Pfam" id="PF05050"/>
    </source>
</evidence>
<dbReference type="Pfam" id="PF05050">
    <property type="entry name" value="Methyltransf_21"/>
    <property type="match status" value="1"/>
</dbReference>
<protein>
    <recommendedName>
        <fullName evidence="1">Methyltransferase FkbM domain-containing protein</fullName>
    </recommendedName>
</protein>
<dbReference type="PANTHER" id="PTHR34203">
    <property type="entry name" value="METHYLTRANSFERASE, FKBM FAMILY PROTEIN"/>
    <property type="match status" value="1"/>
</dbReference>
<dbReference type="EMBL" id="LAZR01005833">
    <property type="protein sequence ID" value="KKM96796.1"/>
    <property type="molecule type" value="Genomic_DNA"/>
</dbReference>
<name>A0A0F9MBX9_9ZZZZ</name>
<sequence length="258" mass="29840">MNKFQKLKLVRGHILNWHLWLSDYFKLTNSSVYYLKNGLIFKTCKGAHNTFFHVWVRDCYKTKESIKPKDIVIDIGSNVGFFSILASNLCMEGKIHSIEACPSNFKKLKGNIKINNIKNIIPFNFAMGSSSKIRELHISKENEGGHGFYKNDSPGRIIKVKGKTLNDFIKENKIEKIDFIKVDCEGAEYEIFESLDNDNFEKIRLLAMEIHQIEGKNPLKLMDLLKRKGFFVEILEQQTNKTILIIAKKFLPPKHLNS</sequence>
<dbReference type="SUPFAM" id="SSF53335">
    <property type="entry name" value="S-adenosyl-L-methionine-dependent methyltransferases"/>
    <property type="match status" value="1"/>
</dbReference>
<proteinExistence type="predicted"/>
<feature type="domain" description="Methyltransferase FkbM" evidence="1">
    <location>
        <begin position="74"/>
        <end position="230"/>
    </location>
</feature>
<gene>
    <name evidence="2" type="ORF">LCGC14_1174510</name>
</gene>
<dbReference type="AlphaFoldDB" id="A0A0F9MBX9"/>
<dbReference type="PANTHER" id="PTHR34203:SF15">
    <property type="entry name" value="SLL1173 PROTEIN"/>
    <property type="match status" value="1"/>
</dbReference>
<organism evidence="2">
    <name type="scientific">marine sediment metagenome</name>
    <dbReference type="NCBI Taxonomy" id="412755"/>
    <lineage>
        <taxon>unclassified sequences</taxon>
        <taxon>metagenomes</taxon>
        <taxon>ecological metagenomes</taxon>
    </lineage>
</organism>
<evidence type="ECO:0000313" key="2">
    <source>
        <dbReference type="EMBL" id="KKM96796.1"/>
    </source>
</evidence>
<dbReference type="InterPro" id="IPR029063">
    <property type="entry name" value="SAM-dependent_MTases_sf"/>
</dbReference>
<reference evidence="2" key="1">
    <citation type="journal article" date="2015" name="Nature">
        <title>Complex archaea that bridge the gap between prokaryotes and eukaryotes.</title>
        <authorList>
            <person name="Spang A."/>
            <person name="Saw J.H."/>
            <person name="Jorgensen S.L."/>
            <person name="Zaremba-Niedzwiedzka K."/>
            <person name="Martijn J."/>
            <person name="Lind A.E."/>
            <person name="van Eijk R."/>
            <person name="Schleper C."/>
            <person name="Guy L."/>
            <person name="Ettema T.J."/>
        </authorList>
    </citation>
    <scope>NUCLEOTIDE SEQUENCE</scope>
</reference>
<dbReference type="InterPro" id="IPR052514">
    <property type="entry name" value="SAM-dependent_MTase"/>
</dbReference>
<dbReference type="InterPro" id="IPR006342">
    <property type="entry name" value="FkbM_mtfrase"/>
</dbReference>
<accession>A0A0F9MBX9</accession>